<protein>
    <submittedName>
        <fullName evidence="2">Uncharacterized protein</fullName>
    </submittedName>
</protein>
<organism evidence="2 3">
    <name type="scientific">Linnemannia gamsii</name>
    <dbReference type="NCBI Taxonomy" id="64522"/>
    <lineage>
        <taxon>Eukaryota</taxon>
        <taxon>Fungi</taxon>
        <taxon>Fungi incertae sedis</taxon>
        <taxon>Mucoromycota</taxon>
        <taxon>Mortierellomycotina</taxon>
        <taxon>Mortierellomycetes</taxon>
        <taxon>Mortierellales</taxon>
        <taxon>Mortierellaceae</taxon>
        <taxon>Linnemannia</taxon>
    </lineage>
</organism>
<proteinExistence type="predicted"/>
<dbReference type="EMBL" id="JAAAIM010000099">
    <property type="protein sequence ID" value="KAG0294999.1"/>
    <property type="molecule type" value="Genomic_DNA"/>
</dbReference>
<comment type="caution">
    <text evidence="2">The sequence shown here is derived from an EMBL/GenBank/DDBJ whole genome shotgun (WGS) entry which is preliminary data.</text>
</comment>
<name>A0ABQ7KAQ4_9FUNG</name>
<keyword evidence="3" id="KW-1185">Reference proteome</keyword>
<evidence type="ECO:0000256" key="1">
    <source>
        <dbReference type="SAM" id="SignalP"/>
    </source>
</evidence>
<gene>
    <name evidence="2" type="ORF">BGZ96_012770</name>
</gene>
<feature type="signal peptide" evidence="1">
    <location>
        <begin position="1"/>
        <end position="19"/>
    </location>
</feature>
<accession>A0ABQ7KAQ4</accession>
<evidence type="ECO:0000313" key="2">
    <source>
        <dbReference type="EMBL" id="KAG0294999.1"/>
    </source>
</evidence>
<dbReference type="Proteomes" id="UP001194696">
    <property type="component" value="Unassembled WGS sequence"/>
</dbReference>
<feature type="chain" id="PRO_5046851162" evidence="1">
    <location>
        <begin position="20"/>
        <end position="126"/>
    </location>
</feature>
<reference evidence="2 3" key="1">
    <citation type="journal article" date="2020" name="Fungal Divers.">
        <title>Resolving the Mortierellaceae phylogeny through synthesis of multi-gene phylogenetics and phylogenomics.</title>
        <authorList>
            <person name="Vandepol N."/>
            <person name="Liber J."/>
            <person name="Desiro A."/>
            <person name="Na H."/>
            <person name="Kennedy M."/>
            <person name="Barry K."/>
            <person name="Grigoriev I.V."/>
            <person name="Miller A.N."/>
            <person name="O'Donnell K."/>
            <person name="Stajich J.E."/>
            <person name="Bonito G."/>
        </authorList>
    </citation>
    <scope>NUCLEOTIDE SEQUENCE [LARGE SCALE GENOMIC DNA]</scope>
    <source>
        <strain evidence="2 3">AD045</strain>
    </source>
</reference>
<sequence>MTRLYLVLVVMALMAVVNAATTYNLHFCSDSPCKNYRAQGPTYDCGRKNGYKYYIRPGTGDAYTSQKWRSTVAMNDGFEKCCLRGANKRKYACSNMKAGGVNWKSVQSWISTGTEVASVVIPWKAK</sequence>
<keyword evidence="1" id="KW-0732">Signal</keyword>
<evidence type="ECO:0000313" key="3">
    <source>
        <dbReference type="Proteomes" id="UP001194696"/>
    </source>
</evidence>